<evidence type="ECO:0000313" key="1">
    <source>
        <dbReference type="RefSeq" id="XP_059599786.1"/>
    </source>
</evidence>
<dbReference type="RefSeq" id="XP_059599786.1">
    <property type="nucleotide sequence ID" value="XM_059743977.1"/>
</dbReference>
<dbReference type="AlphaFoldDB" id="A0AAJ8BNP6"/>
<protein>
    <submittedName>
        <fullName evidence="1">Uncharacterized protein</fullName>
    </submittedName>
</protein>
<dbReference type="GeneID" id="84590096"/>
<sequence>MDFLVLCSENCETGAAAYSAGLRVDRPALSRCGPIRCDPSTHFAWLMTMVMSGAVRVGHAVWAIVDIAGSQKSVDSMALRPE</sequence>
<reference evidence="1" key="2">
    <citation type="submission" date="2025-08" db="UniProtKB">
        <authorList>
            <consortium name="RefSeq"/>
        </authorList>
    </citation>
    <scope>IDENTIFICATION</scope>
</reference>
<organism evidence="1">
    <name type="scientific">Aspergillus niger</name>
    <dbReference type="NCBI Taxonomy" id="5061"/>
    <lineage>
        <taxon>Eukaryota</taxon>
        <taxon>Fungi</taxon>
        <taxon>Dikarya</taxon>
        <taxon>Ascomycota</taxon>
        <taxon>Pezizomycotina</taxon>
        <taxon>Eurotiomycetes</taxon>
        <taxon>Eurotiomycetidae</taxon>
        <taxon>Eurotiales</taxon>
        <taxon>Aspergillaceae</taxon>
        <taxon>Aspergillus</taxon>
        <taxon>Aspergillus subgen. Circumdati</taxon>
    </lineage>
</organism>
<gene>
    <name evidence="1" type="ORF">An01g11030</name>
</gene>
<name>A0AAJ8BNP6_ASPNG</name>
<accession>A0AAJ8BNP6</accession>
<reference evidence="1" key="1">
    <citation type="submission" date="2025-02" db="EMBL/GenBank/DDBJ databases">
        <authorList>
            <consortium name="NCBI Genome Project"/>
        </authorList>
    </citation>
    <scope>NUCLEOTIDE SEQUENCE</scope>
</reference>
<proteinExistence type="predicted"/>
<dbReference type="VEuPathDB" id="FungiDB:An01g11030"/>
<dbReference type="KEGG" id="ang:An01g11030"/>